<feature type="binding site" evidence="13">
    <location>
        <position position="201"/>
    </location>
    <ligand>
        <name>UDP-N-acetyl-alpha-D-muramoyl-L-alanyl-D-glutamate</name>
        <dbReference type="ChEBI" id="CHEBI:83900"/>
    </ligand>
</feature>
<evidence type="ECO:0000256" key="11">
    <source>
        <dbReference type="ARBA" id="ARBA00076158"/>
    </source>
</evidence>
<gene>
    <name evidence="13" type="primary">murE</name>
    <name evidence="18" type="ORF">AAY24_09455</name>
</gene>
<evidence type="ECO:0000256" key="2">
    <source>
        <dbReference type="ARBA" id="ARBA00022618"/>
    </source>
</evidence>
<dbReference type="InterPro" id="IPR036565">
    <property type="entry name" value="Mur-like_cat_sf"/>
</dbReference>
<feature type="binding site" evidence="13">
    <location>
        <position position="199"/>
    </location>
    <ligand>
        <name>UDP-N-acetyl-alpha-D-muramoyl-L-alanyl-D-glutamate</name>
        <dbReference type="ChEBI" id="CHEBI:83900"/>
    </ligand>
</feature>
<keyword evidence="5 13" id="KW-0131">Cell cycle</keyword>
<comment type="subcellular location">
    <subcellularLocation>
        <location evidence="13 14">Cytoplasm</location>
    </subcellularLocation>
</comment>
<comment type="catalytic activity">
    <reaction evidence="7 13">
        <text>UDP-N-acetyl-alpha-D-muramoyl-L-alanyl-D-glutamate + meso-2,6-diaminopimelate + ATP = UDP-N-acetyl-alpha-D-muramoyl-L-alanyl-gamma-D-glutamyl-meso-2,6-diaminopimelate + ADP + phosphate + H(+)</text>
        <dbReference type="Rhea" id="RHEA:23676"/>
        <dbReference type="ChEBI" id="CHEBI:15378"/>
        <dbReference type="ChEBI" id="CHEBI:30616"/>
        <dbReference type="ChEBI" id="CHEBI:43474"/>
        <dbReference type="ChEBI" id="CHEBI:57791"/>
        <dbReference type="ChEBI" id="CHEBI:83900"/>
        <dbReference type="ChEBI" id="CHEBI:83905"/>
        <dbReference type="ChEBI" id="CHEBI:456216"/>
        <dbReference type="EC" id="6.3.2.13"/>
    </reaction>
</comment>
<evidence type="ECO:0000259" key="16">
    <source>
        <dbReference type="Pfam" id="PF02875"/>
    </source>
</evidence>
<comment type="function">
    <text evidence="13">Catalyzes the addition of meso-diaminopimelic acid to the nucleotide precursor UDP-N-acetylmuramoyl-L-alanyl-D-glutamate (UMAG) in the biosynthesis of bacterial cell-wall peptidoglycan.</text>
</comment>
<evidence type="ECO:0000313" key="18">
    <source>
        <dbReference type="EMBL" id="AKH20542.1"/>
    </source>
</evidence>
<keyword evidence="13" id="KW-0963">Cytoplasm</keyword>
<evidence type="ECO:0000256" key="10">
    <source>
        <dbReference type="ARBA" id="ARBA00075482"/>
    </source>
</evidence>
<comment type="similarity">
    <text evidence="1 13">Belongs to the MurCDEF family. MurE subfamily.</text>
</comment>
<dbReference type="GO" id="GO:0005737">
    <property type="term" value="C:cytoplasm"/>
    <property type="evidence" value="ECO:0007669"/>
    <property type="project" value="UniProtKB-SubCell"/>
</dbReference>
<evidence type="ECO:0000256" key="14">
    <source>
        <dbReference type="RuleBase" id="RU004135"/>
    </source>
</evidence>
<keyword evidence="13" id="KW-0436">Ligase</keyword>
<dbReference type="PATRIC" id="fig|1543721.4.peg.1963"/>
<dbReference type="SUPFAM" id="SSF53623">
    <property type="entry name" value="MurD-like peptide ligases, catalytic domain"/>
    <property type="match status" value="1"/>
</dbReference>
<dbReference type="SUPFAM" id="SSF53244">
    <property type="entry name" value="MurD-like peptide ligases, peptide-binding domain"/>
    <property type="match status" value="1"/>
</dbReference>
<dbReference type="Pfam" id="PF01225">
    <property type="entry name" value="Mur_ligase"/>
    <property type="match status" value="1"/>
</dbReference>
<dbReference type="GO" id="GO:0005524">
    <property type="term" value="F:ATP binding"/>
    <property type="evidence" value="ECO:0007669"/>
    <property type="project" value="UniProtKB-UniRule"/>
</dbReference>
<dbReference type="EMBL" id="CP011412">
    <property type="protein sequence ID" value="AKH20542.1"/>
    <property type="molecule type" value="Genomic_DNA"/>
</dbReference>
<feature type="domain" description="Mur ligase N-terminal catalytic" evidence="15">
    <location>
        <begin position="28"/>
        <end position="80"/>
    </location>
</feature>
<dbReference type="PANTHER" id="PTHR23135:SF4">
    <property type="entry name" value="UDP-N-ACETYLMURAMOYL-L-ALANYL-D-GLUTAMATE--2,6-DIAMINOPIMELATE LIGASE MURE HOMOLOG, CHLOROPLASTIC"/>
    <property type="match status" value="1"/>
</dbReference>
<comment type="caution">
    <text evidence="13">Lacks conserved residue(s) required for the propagation of feature annotation.</text>
</comment>
<feature type="modified residue" description="N6-carboxylysine" evidence="13">
    <location>
        <position position="233"/>
    </location>
</feature>
<dbReference type="SUPFAM" id="SSF63418">
    <property type="entry name" value="MurE/MurF N-terminal domain"/>
    <property type="match status" value="1"/>
</dbReference>
<protein>
    <recommendedName>
        <fullName evidence="9 13">UDP-N-acetylmuramoyl-L-alanyl-D-glutamate--2,6-diaminopimelate ligase</fullName>
        <ecNumber evidence="8 13">6.3.2.13</ecNumber>
    </recommendedName>
    <alternativeName>
        <fullName evidence="10 13">Meso-A2pm-adding enzyme</fullName>
    </alternativeName>
    <alternativeName>
        <fullName evidence="11 13">Meso-diaminopimelate-adding enzyme</fullName>
    </alternativeName>
    <alternativeName>
        <fullName evidence="12 13">UDP-MurNAc-L-Ala-D-Glu:meso-diaminopimelate ligase</fullName>
    </alternativeName>
    <alternativeName>
        <fullName evidence="13">UDP-MurNAc-tripeptide synthetase</fullName>
    </alternativeName>
    <alternativeName>
        <fullName evidence="13">UDP-N-acetylmuramyl-tripeptide synthetase</fullName>
    </alternativeName>
</protein>
<keyword evidence="3 13" id="KW-0133">Cell shape</keyword>
<dbReference type="HAMAP" id="MF_00208">
    <property type="entry name" value="MurE"/>
    <property type="match status" value="1"/>
</dbReference>
<dbReference type="NCBIfam" id="NF001126">
    <property type="entry name" value="PRK00139.1-4"/>
    <property type="match status" value="1"/>
</dbReference>
<feature type="binding site" evidence="13">
    <location>
        <position position="33"/>
    </location>
    <ligand>
        <name>UDP-N-acetyl-alpha-D-muramoyl-L-alanyl-D-glutamate</name>
        <dbReference type="ChEBI" id="CHEBI:83900"/>
    </ligand>
</feature>
<dbReference type="Pfam" id="PF08245">
    <property type="entry name" value="Mur_ligase_M"/>
    <property type="match status" value="1"/>
</dbReference>
<evidence type="ECO:0000256" key="1">
    <source>
        <dbReference type="ARBA" id="ARBA00005898"/>
    </source>
</evidence>
<dbReference type="InterPro" id="IPR000713">
    <property type="entry name" value="Mur_ligase_N"/>
</dbReference>
<keyword evidence="13" id="KW-0067">ATP-binding</keyword>
<feature type="binding site" evidence="13">
    <location>
        <begin position="125"/>
        <end position="131"/>
    </location>
    <ligand>
        <name>ATP</name>
        <dbReference type="ChEBI" id="CHEBI:30616"/>
    </ligand>
</feature>
<accession>A0A0F7JXW3</accession>
<feature type="binding site" evidence="13">
    <location>
        <begin position="424"/>
        <end position="427"/>
    </location>
    <ligand>
        <name>meso-2,6-diaminopimelate</name>
        <dbReference type="ChEBI" id="CHEBI:57791"/>
    </ligand>
</feature>
<keyword evidence="13" id="KW-0460">Magnesium</keyword>
<dbReference type="Gene3D" id="3.40.1390.10">
    <property type="entry name" value="MurE/MurF, N-terminal domain"/>
    <property type="match status" value="1"/>
</dbReference>
<dbReference type="NCBIfam" id="TIGR01085">
    <property type="entry name" value="murE"/>
    <property type="match status" value="1"/>
</dbReference>
<evidence type="ECO:0000259" key="15">
    <source>
        <dbReference type="Pfam" id="PF01225"/>
    </source>
</evidence>
<evidence type="ECO:0000256" key="9">
    <source>
        <dbReference type="ARBA" id="ARBA00072883"/>
    </source>
</evidence>
<dbReference type="OrthoDB" id="9800958at2"/>
<dbReference type="FunFam" id="3.90.190.20:FF:000006">
    <property type="entry name" value="UDP-N-acetylmuramoyl-L-alanyl-D-glutamate--2,6-diaminopimelate ligase"/>
    <property type="match status" value="1"/>
</dbReference>
<feature type="binding site" evidence="13">
    <location>
        <begin position="166"/>
        <end position="167"/>
    </location>
    <ligand>
        <name>UDP-N-acetyl-alpha-D-muramoyl-L-alanyl-D-glutamate</name>
        <dbReference type="ChEBI" id="CHEBI:83900"/>
    </ligand>
</feature>
<dbReference type="EC" id="6.3.2.13" evidence="8 13"/>
<keyword evidence="2 13" id="KW-0132">Cell division</keyword>
<dbReference type="InterPro" id="IPR035911">
    <property type="entry name" value="MurE/MurF_N"/>
</dbReference>
<keyword evidence="19" id="KW-1185">Reference proteome</keyword>
<dbReference type="GO" id="GO:0008765">
    <property type="term" value="F:UDP-N-acetylmuramoylalanyl-D-glutamate-2,6-diaminopimelate ligase activity"/>
    <property type="evidence" value="ECO:0007669"/>
    <property type="project" value="UniProtKB-UniRule"/>
</dbReference>
<dbReference type="InterPro" id="IPR005761">
    <property type="entry name" value="UDP-N-AcMur-Glu-dNH2Pim_ligase"/>
</dbReference>
<evidence type="ECO:0000256" key="12">
    <source>
        <dbReference type="ARBA" id="ARBA00081560"/>
    </source>
</evidence>
<dbReference type="Gene3D" id="3.40.1190.10">
    <property type="entry name" value="Mur-like, catalytic domain"/>
    <property type="match status" value="1"/>
</dbReference>
<dbReference type="KEGG" id="seds:AAY24_09455"/>
<dbReference type="InterPro" id="IPR013221">
    <property type="entry name" value="Mur_ligase_cen"/>
</dbReference>
<dbReference type="Pfam" id="PF02875">
    <property type="entry name" value="Mur_ligase_C"/>
    <property type="match status" value="1"/>
</dbReference>
<feature type="binding site" evidence="13">
    <location>
        <position position="193"/>
    </location>
    <ligand>
        <name>UDP-N-acetyl-alpha-D-muramoyl-L-alanyl-D-glutamate</name>
        <dbReference type="ChEBI" id="CHEBI:83900"/>
    </ligand>
</feature>
<evidence type="ECO:0000256" key="7">
    <source>
        <dbReference type="ARBA" id="ARBA00050251"/>
    </source>
</evidence>
<feature type="domain" description="Mur ligase central" evidence="17">
    <location>
        <begin position="123"/>
        <end position="328"/>
    </location>
</feature>
<dbReference type="GO" id="GO:0008360">
    <property type="term" value="P:regulation of cell shape"/>
    <property type="evidence" value="ECO:0007669"/>
    <property type="project" value="UniProtKB-KW"/>
</dbReference>
<dbReference type="GO" id="GO:0071555">
    <property type="term" value="P:cell wall organization"/>
    <property type="evidence" value="ECO:0007669"/>
    <property type="project" value="UniProtKB-KW"/>
</dbReference>
<dbReference type="UniPathway" id="UPA00219"/>
<dbReference type="GO" id="GO:0009252">
    <property type="term" value="P:peptidoglycan biosynthetic process"/>
    <property type="evidence" value="ECO:0007669"/>
    <property type="project" value="UniProtKB-UniRule"/>
</dbReference>
<feature type="binding site" evidence="13">
    <location>
        <position position="35"/>
    </location>
    <ligand>
        <name>UDP-N-acetyl-alpha-D-muramoyl-L-alanyl-D-glutamate</name>
        <dbReference type="ChEBI" id="CHEBI:83900"/>
    </ligand>
</feature>
<evidence type="ECO:0000259" key="17">
    <source>
        <dbReference type="Pfam" id="PF08245"/>
    </source>
</evidence>
<dbReference type="Proteomes" id="UP000034410">
    <property type="component" value="Chromosome"/>
</dbReference>
<feature type="binding site" evidence="13">
    <location>
        <position position="479"/>
    </location>
    <ligand>
        <name>meso-2,6-diaminopimelate</name>
        <dbReference type="ChEBI" id="CHEBI:57791"/>
    </ligand>
</feature>
<feature type="short sequence motif" description="Meso-diaminopimelate recognition motif" evidence="13">
    <location>
        <begin position="424"/>
        <end position="427"/>
    </location>
</feature>
<name>A0A0F7JXW3_9GAMM</name>
<comment type="pathway">
    <text evidence="13 14">Cell wall biogenesis; peptidoglycan biosynthesis.</text>
</comment>
<evidence type="ECO:0000256" key="5">
    <source>
        <dbReference type="ARBA" id="ARBA00023306"/>
    </source>
</evidence>
<keyword evidence="6 13" id="KW-0961">Cell wall biogenesis/degradation</keyword>
<evidence type="ECO:0000313" key="19">
    <source>
        <dbReference type="Proteomes" id="UP000034410"/>
    </source>
</evidence>
<keyword evidence="4 13" id="KW-0573">Peptidoglycan synthesis</keyword>
<evidence type="ECO:0000256" key="8">
    <source>
        <dbReference type="ARBA" id="ARBA00066633"/>
    </source>
</evidence>
<reference evidence="18 19" key="1">
    <citation type="journal article" date="2015" name="Genome Announc.">
        <title>Complete Genome Sequence of Sedimenticola thiotaurini Strain SIP-G1, a Polyphosphate- and Polyhydroxyalkanoate-Accumulating Sulfur-Oxidizing Gammaproteobacterium Isolated from Salt Marsh Sediments.</title>
        <authorList>
            <person name="Flood B.E."/>
            <person name="Jones D.S."/>
            <person name="Bailey J.V."/>
        </authorList>
    </citation>
    <scope>NUCLEOTIDE SEQUENCE [LARGE SCALE GENOMIC DNA]</scope>
    <source>
        <strain evidence="18 19">SIP-G1</strain>
    </source>
</reference>
<feature type="binding site" evidence="13">
    <location>
        <position position="400"/>
    </location>
    <ligand>
        <name>meso-2,6-diaminopimelate</name>
        <dbReference type="ChEBI" id="CHEBI:57791"/>
    </ligand>
</feature>
<comment type="PTM">
    <text evidence="13">Carboxylation is probably crucial for Mg(2+) binding and, consequently, for the gamma-phosphate positioning of ATP.</text>
</comment>
<dbReference type="GO" id="GO:0000287">
    <property type="term" value="F:magnesium ion binding"/>
    <property type="evidence" value="ECO:0007669"/>
    <property type="project" value="UniProtKB-UniRule"/>
</dbReference>
<keyword evidence="13" id="KW-0547">Nucleotide-binding</keyword>
<dbReference type="PANTHER" id="PTHR23135">
    <property type="entry name" value="MUR LIGASE FAMILY MEMBER"/>
    <property type="match status" value="1"/>
</dbReference>
<dbReference type="InterPro" id="IPR004101">
    <property type="entry name" value="Mur_ligase_C"/>
</dbReference>
<feature type="binding site" evidence="13">
    <location>
        <position position="475"/>
    </location>
    <ligand>
        <name>meso-2,6-diaminopimelate</name>
        <dbReference type="ChEBI" id="CHEBI:57791"/>
    </ligand>
</feature>
<dbReference type="RefSeq" id="WP_046859475.1">
    <property type="nucleotide sequence ID" value="NZ_CP011412.1"/>
</dbReference>
<organism evidence="18 19">
    <name type="scientific">Sedimenticola thiotaurini</name>
    <dbReference type="NCBI Taxonomy" id="1543721"/>
    <lineage>
        <taxon>Bacteria</taxon>
        <taxon>Pseudomonadati</taxon>
        <taxon>Pseudomonadota</taxon>
        <taxon>Gammaproteobacteria</taxon>
        <taxon>Chromatiales</taxon>
        <taxon>Sedimenticolaceae</taxon>
        <taxon>Sedimenticola</taxon>
    </lineage>
</organism>
<dbReference type="NCBIfam" id="NF001124">
    <property type="entry name" value="PRK00139.1-2"/>
    <property type="match status" value="1"/>
</dbReference>
<dbReference type="InterPro" id="IPR036615">
    <property type="entry name" value="Mur_ligase_C_dom_sf"/>
</dbReference>
<evidence type="ECO:0000256" key="13">
    <source>
        <dbReference type="HAMAP-Rule" id="MF_00208"/>
    </source>
</evidence>
<proteinExistence type="inferred from homology"/>
<dbReference type="GO" id="GO:0051301">
    <property type="term" value="P:cell division"/>
    <property type="evidence" value="ECO:0007669"/>
    <property type="project" value="UniProtKB-KW"/>
</dbReference>
<evidence type="ECO:0000256" key="3">
    <source>
        <dbReference type="ARBA" id="ARBA00022960"/>
    </source>
</evidence>
<comment type="cofactor">
    <cofactor evidence="13">
        <name>Mg(2+)</name>
        <dbReference type="ChEBI" id="CHEBI:18420"/>
    </cofactor>
</comment>
<dbReference type="AlphaFoldDB" id="A0A0F7JXW3"/>
<sequence>MVNLPRSLRLSQLLSGWVDLDQQADCDITDMTLDSRQIRPGSLFLACAGISHHGLEFVHQAVERGAAAVVCEPDERWTPDAIQALADSVSIPLCSVVDLSAKVSAIAGRFYADPSHHMAVFGITGTNGKTSCSHFLAQVFRPEHLCGVIGTVGNGLPGELESASHTTPDAVTVQAQLRDLRNRGADMVAMEVSSHALDQDRAAAVRFDVALLTNLTQDHLDYHTDMDGYAAAKLRLFTECHINCAVLNMDDPFAERVLVALPDRVERIGYSTNAEKVLATGRWIRATEIVPNADGMSLTIDSSWGQGHLSSQLLGRFNASNLLAVLAVLLYRGTPLETALEKLARVETVTGRMQRLGGGDQPLVVVDYAHTPDALEHALGALREHVGGRLVCVFGCGGDRDRGKRPLMGAIAERLADRVIVTDDNPRTESGDRIVTEIVAGMTDAEGVQVVRDRAEAIAISIREAQPGDLILIAGKGHETYQLVGDQVLHFSDCEQVEKVLQEVRR</sequence>
<feature type="domain" description="Mur ligase C-terminal" evidence="16">
    <location>
        <begin position="351"/>
        <end position="477"/>
    </location>
</feature>
<evidence type="ECO:0000256" key="6">
    <source>
        <dbReference type="ARBA" id="ARBA00023316"/>
    </source>
</evidence>
<dbReference type="Gene3D" id="3.90.190.20">
    <property type="entry name" value="Mur ligase, C-terminal domain"/>
    <property type="match status" value="1"/>
</dbReference>
<evidence type="ECO:0000256" key="4">
    <source>
        <dbReference type="ARBA" id="ARBA00022984"/>
    </source>
</evidence>